<reference evidence="7" key="1">
    <citation type="submission" date="2021-06" db="EMBL/GenBank/DDBJ databases">
        <authorList>
            <person name="Kallberg Y."/>
            <person name="Tangrot J."/>
            <person name="Rosling A."/>
        </authorList>
    </citation>
    <scope>NUCLEOTIDE SEQUENCE</scope>
    <source>
        <strain evidence="7">FL130A</strain>
    </source>
</reference>
<dbReference type="Gene3D" id="2.60.120.620">
    <property type="entry name" value="q2cbj1_9rhob like domain"/>
    <property type="match status" value="1"/>
</dbReference>
<evidence type="ECO:0000256" key="5">
    <source>
        <dbReference type="ARBA" id="ARBA00023004"/>
    </source>
</evidence>
<dbReference type="InterPro" id="IPR006620">
    <property type="entry name" value="Pro_4_hyd_alph"/>
</dbReference>
<evidence type="ECO:0000256" key="3">
    <source>
        <dbReference type="ARBA" id="ARBA00022964"/>
    </source>
</evidence>
<dbReference type="InterPro" id="IPR045054">
    <property type="entry name" value="P4HA-like"/>
</dbReference>
<dbReference type="EMBL" id="CAJVPS010001690">
    <property type="protein sequence ID" value="CAG8547513.1"/>
    <property type="molecule type" value="Genomic_DNA"/>
</dbReference>
<evidence type="ECO:0000256" key="1">
    <source>
        <dbReference type="ARBA" id="ARBA00001961"/>
    </source>
</evidence>
<dbReference type="SUPFAM" id="SSF51197">
    <property type="entry name" value="Clavaminate synthase-like"/>
    <property type="match status" value="1"/>
</dbReference>
<dbReference type="GO" id="GO:0005506">
    <property type="term" value="F:iron ion binding"/>
    <property type="evidence" value="ECO:0007669"/>
    <property type="project" value="InterPro"/>
</dbReference>
<evidence type="ECO:0000259" key="6">
    <source>
        <dbReference type="SMART" id="SM00702"/>
    </source>
</evidence>
<dbReference type="GO" id="GO:0004656">
    <property type="term" value="F:procollagen-proline 4-dioxygenase activity"/>
    <property type="evidence" value="ECO:0007669"/>
    <property type="project" value="TreeGrafter"/>
</dbReference>
<keyword evidence="2" id="KW-0479">Metal-binding</keyword>
<evidence type="ECO:0000313" key="8">
    <source>
        <dbReference type="Proteomes" id="UP000789508"/>
    </source>
</evidence>
<sequence length="214" mass="24251">MAEILLKNSPTYPLAAKPVDLSLLSERDPLALTIENVCTPEECQSLIDLSEAGGYEIALVNVGSGRQRLITNVRNNYSHIRDDPVITNVLWKRIEQFVPAVWYDRPVVGLSERLRFLRYDPGQKFEAHCDGTYVRPDGSEKSCITFQLYLNEGFVGGETSFLSYSLSRVKVKVVPKTGMVLVFQHNLLHEASIVIEGRKYAIRADIMYKTERIK</sequence>
<dbReference type="SMART" id="SM00702">
    <property type="entry name" value="P4Hc"/>
    <property type="match status" value="1"/>
</dbReference>
<comment type="cofactor">
    <cofactor evidence="1">
        <name>L-ascorbate</name>
        <dbReference type="ChEBI" id="CHEBI:38290"/>
    </cofactor>
</comment>
<accession>A0A9N9B162</accession>
<dbReference type="GO" id="GO:0005783">
    <property type="term" value="C:endoplasmic reticulum"/>
    <property type="evidence" value="ECO:0007669"/>
    <property type="project" value="TreeGrafter"/>
</dbReference>
<comment type="caution">
    <text evidence="7">The sequence shown here is derived from an EMBL/GenBank/DDBJ whole genome shotgun (WGS) entry which is preliminary data.</text>
</comment>
<keyword evidence="3" id="KW-0223">Dioxygenase</keyword>
<dbReference type="InterPro" id="IPR044862">
    <property type="entry name" value="Pro_4_hyd_alph_FE2OG_OXY"/>
</dbReference>
<dbReference type="PANTHER" id="PTHR10869">
    <property type="entry name" value="PROLYL 4-HYDROXYLASE ALPHA SUBUNIT"/>
    <property type="match status" value="1"/>
</dbReference>
<dbReference type="AlphaFoldDB" id="A0A9N9B162"/>
<keyword evidence="4" id="KW-0560">Oxidoreductase</keyword>
<proteinExistence type="predicted"/>
<evidence type="ECO:0000313" key="7">
    <source>
        <dbReference type="EMBL" id="CAG8547513.1"/>
    </source>
</evidence>
<name>A0A9N9B162_9GLOM</name>
<feature type="domain" description="Prolyl 4-hydroxylase alpha subunit" evidence="6">
    <location>
        <begin position="29"/>
        <end position="207"/>
    </location>
</feature>
<dbReference type="Pfam" id="PF13640">
    <property type="entry name" value="2OG-FeII_Oxy_3"/>
    <property type="match status" value="1"/>
</dbReference>
<dbReference type="PANTHER" id="PTHR10869:SF241">
    <property type="entry name" value="FE2OG DIOXYGENASE DOMAIN-CONTAINING PROTEIN"/>
    <property type="match status" value="1"/>
</dbReference>
<keyword evidence="5" id="KW-0408">Iron</keyword>
<dbReference type="OrthoDB" id="69177at2759"/>
<protein>
    <submittedName>
        <fullName evidence="7">5878_t:CDS:1</fullName>
    </submittedName>
</protein>
<dbReference type="GO" id="GO:0031418">
    <property type="term" value="F:L-ascorbic acid binding"/>
    <property type="evidence" value="ECO:0007669"/>
    <property type="project" value="InterPro"/>
</dbReference>
<evidence type="ECO:0000256" key="4">
    <source>
        <dbReference type="ARBA" id="ARBA00023002"/>
    </source>
</evidence>
<evidence type="ECO:0000256" key="2">
    <source>
        <dbReference type="ARBA" id="ARBA00022723"/>
    </source>
</evidence>
<keyword evidence="8" id="KW-1185">Reference proteome</keyword>
<gene>
    <name evidence="7" type="ORF">ALEPTO_LOCUS5712</name>
</gene>
<organism evidence="7 8">
    <name type="scientific">Ambispora leptoticha</name>
    <dbReference type="NCBI Taxonomy" id="144679"/>
    <lineage>
        <taxon>Eukaryota</taxon>
        <taxon>Fungi</taxon>
        <taxon>Fungi incertae sedis</taxon>
        <taxon>Mucoromycota</taxon>
        <taxon>Glomeromycotina</taxon>
        <taxon>Glomeromycetes</taxon>
        <taxon>Archaeosporales</taxon>
        <taxon>Ambisporaceae</taxon>
        <taxon>Ambispora</taxon>
    </lineage>
</organism>
<dbReference type="Proteomes" id="UP000789508">
    <property type="component" value="Unassembled WGS sequence"/>
</dbReference>